<keyword evidence="2" id="KW-0418">Kinase</keyword>
<evidence type="ECO:0000256" key="1">
    <source>
        <dbReference type="ARBA" id="ARBA00006479"/>
    </source>
</evidence>
<dbReference type="InterPro" id="IPR043129">
    <property type="entry name" value="ATPase_NBD"/>
</dbReference>
<dbReference type="InterPro" id="IPR000600">
    <property type="entry name" value="ROK"/>
</dbReference>
<dbReference type="EMBL" id="NBXE01000006">
    <property type="protein sequence ID" value="RFA29102.1"/>
    <property type="molecule type" value="Genomic_DNA"/>
</dbReference>
<sequence length="317" mass="32883">MLTQTDELVLSIDCGGTKVEAALVDAEGRVLEASRYRQPTGPQRTAEALALQVRSVVQDSLASMPGDSKLRGIGVGSAGPINLKRGSVSPVNLAVWQDFDIRSLVEAAAAEMGYESNAVIRLDGLCIALAEHWVGAAMGRDTVLGMIVLTGIGGGIITGGRMTLGATGNAGHIGQIEVAGYTAPTGGCTLEEIASGPSTVRWARTLGWNGRTGEDLAISYAEGETVAVRAVQRSASAIGRALASVSTLLDLEMVVIGGGSSRVTPDLFALIRQSVLRHAPLDYVQDMQIIPTGLNEDGPLIGAAALVWTNAAEVKPR</sequence>
<reference evidence="2 3" key="1">
    <citation type="submission" date="2017-04" db="EMBL/GenBank/DDBJ databases">
        <title>Comparative genome analysis of Subtercola boreus.</title>
        <authorList>
            <person name="Cho Y.-J."/>
            <person name="Cho A."/>
            <person name="Kim O.-S."/>
            <person name="Lee J.-I."/>
        </authorList>
    </citation>
    <scope>NUCLEOTIDE SEQUENCE [LARGE SCALE GENOMIC DNA]</scope>
    <source>
        <strain evidence="2 3">P28004</strain>
    </source>
</reference>
<dbReference type="Pfam" id="PF00480">
    <property type="entry name" value="ROK"/>
    <property type="match status" value="1"/>
</dbReference>
<organism evidence="2 3">
    <name type="scientific">Subtercola boreus</name>
    <dbReference type="NCBI Taxonomy" id="120213"/>
    <lineage>
        <taxon>Bacteria</taxon>
        <taxon>Bacillati</taxon>
        <taxon>Actinomycetota</taxon>
        <taxon>Actinomycetes</taxon>
        <taxon>Micrococcales</taxon>
        <taxon>Microbacteriaceae</taxon>
        <taxon>Subtercola</taxon>
    </lineage>
</organism>
<keyword evidence="2" id="KW-0808">Transferase</keyword>
<dbReference type="Proteomes" id="UP000257080">
    <property type="component" value="Unassembled WGS sequence"/>
</dbReference>
<dbReference type="SUPFAM" id="SSF53067">
    <property type="entry name" value="Actin-like ATPase domain"/>
    <property type="match status" value="1"/>
</dbReference>
<comment type="caution">
    <text evidence="2">The sequence shown here is derived from an EMBL/GenBank/DDBJ whole genome shotgun (WGS) entry which is preliminary data.</text>
</comment>
<name>A0A3E0WFJ4_9MICO</name>
<accession>A0A3E0WFJ4</accession>
<evidence type="ECO:0000313" key="3">
    <source>
        <dbReference type="Proteomes" id="UP000257080"/>
    </source>
</evidence>
<protein>
    <submittedName>
        <fullName evidence="2">Sugar kinase</fullName>
    </submittedName>
</protein>
<dbReference type="OrthoDB" id="8772678at2"/>
<proteinExistence type="inferred from homology"/>
<dbReference type="PANTHER" id="PTHR18964">
    <property type="entry name" value="ROK (REPRESSOR, ORF, KINASE) FAMILY"/>
    <property type="match status" value="1"/>
</dbReference>
<dbReference type="GO" id="GO:0016301">
    <property type="term" value="F:kinase activity"/>
    <property type="evidence" value="ECO:0007669"/>
    <property type="project" value="UniProtKB-KW"/>
</dbReference>
<dbReference type="AlphaFoldDB" id="A0A3E0WFJ4"/>
<gene>
    <name evidence="2" type="ORF">B7R25_02255</name>
</gene>
<dbReference type="Gene3D" id="3.30.420.40">
    <property type="match status" value="2"/>
</dbReference>
<evidence type="ECO:0000313" key="2">
    <source>
        <dbReference type="EMBL" id="RFA29102.1"/>
    </source>
</evidence>
<dbReference type="PANTHER" id="PTHR18964:SF169">
    <property type="entry name" value="N-ACETYLMANNOSAMINE KINASE"/>
    <property type="match status" value="1"/>
</dbReference>
<comment type="similarity">
    <text evidence="1">Belongs to the ROK (NagC/XylR) family.</text>
</comment>